<dbReference type="InterPro" id="IPR005119">
    <property type="entry name" value="LysR_subst-bd"/>
</dbReference>
<organism evidence="6 7">
    <name type="scientific">Inquilinus limosus</name>
    <dbReference type="NCBI Taxonomy" id="171674"/>
    <lineage>
        <taxon>Bacteria</taxon>
        <taxon>Pseudomonadati</taxon>
        <taxon>Pseudomonadota</taxon>
        <taxon>Alphaproteobacteria</taxon>
        <taxon>Rhodospirillales</taxon>
        <taxon>Rhodospirillaceae</taxon>
        <taxon>Inquilinus</taxon>
    </lineage>
</organism>
<dbReference type="InterPro" id="IPR058163">
    <property type="entry name" value="LysR-type_TF_proteobact-type"/>
</dbReference>
<gene>
    <name evidence="6" type="ORF">JF625_25390</name>
</gene>
<feature type="domain" description="HTH lysR-type" evidence="5">
    <location>
        <begin position="1"/>
        <end position="59"/>
    </location>
</feature>
<evidence type="ECO:0000313" key="6">
    <source>
        <dbReference type="EMBL" id="MBW8728463.1"/>
    </source>
</evidence>
<dbReference type="PROSITE" id="PS50931">
    <property type="entry name" value="HTH_LYSR"/>
    <property type="match status" value="1"/>
</dbReference>
<evidence type="ECO:0000256" key="4">
    <source>
        <dbReference type="ARBA" id="ARBA00023163"/>
    </source>
</evidence>
<dbReference type="GO" id="GO:0006351">
    <property type="term" value="P:DNA-templated transcription"/>
    <property type="evidence" value="ECO:0007669"/>
    <property type="project" value="TreeGrafter"/>
</dbReference>
<name>A0A952FP79_9PROT</name>
<dbReference type="InterPro" id="IPR036388">
    <property type="entry name" value="WH-like_DNA-bd_sf"/>
</dbReference>
<evidence type="ECO:0000256" key="1">
    <source>
        <dbReference type="ARBA" id="ARBA00009437"/>
    </source>
</evidence>
<evidence type="ECO:0000313" key="7">
    <source>
        <dbReference type="Proteomes" id="UP000700706"/>
    </source>
</evidence>
<dbReference type="SUPFAM" id="SSF46785">
    <property type="entry name" value="Winged helix' DNA-binding domain"/>
    <property type="match status" value="1"/>
</dbReference>
<dbReference type="GO" id="GO:0043565">
    <property type="term" value="F:sequence-specific DNA binding"/>
    <property type="evidence" value="ECO:0007669"/>
    <property type="project" value="TreeGrafter"/>
</dbReference>
<dbReference type="PANTHER" id="PTHR30537">
    <property type="entry name" value="HTH-TYPE TRANSCRIPTIONAL REGULATOR"/>
    <property type="match status" value="1"/>
</dbReference>
<dbReference type="PANTHER" id="PTHR30537:SF5">
    <property type="entry name" value="HTH-TYPE TRANSCRIPTIONAL ACTIVATOR TTDR-RELATED"/>
    <property type="match status" value="1"/>
</dbReference>
<dbReference type="InterPro" id="IPR000847">
    <property type="entry name" value="LysR_HTH_N"/>
</dbReference>
<keyword evidence="2" id="KW-0805">Transcription regulation</keyword>
<reference evidence="6" key="1">
    <citation type="submission" date="2020-06" db="EMBL/GenBank/DDBJ databases">
        <title>Stable isotope informed genome-resolved metagenomics uncovers potential trophic interactions in rhizosphere soil.</title>
        <authorList>
            <person name="Starr E.P."/>
            <person name="Shi S."/>
            <person name="Blazewicz S.J."/>
            <person name="Koch B.J."/>
            <person name="Probst A.J."/>
            <person name="Hungate B.A."/>
            <person name="Pett-Ridge J."/>
            <person name="Firestone M.K."/>
            <person name="Banfield J.F."/>
        </authorList>
    </citation>
    <scope>NUCLEOTIDE SEQUENCE</scope>
    <source>
        <strain evidence="6">YM_69_17</strain>
    </source>
</reference>
<accession>A0A952FP79</accession>
<evidence type="ECO:0000256" key="2">
    <source>
        <dbReference type="ARBA" id="ARBA00023015"/>
    </source>
</evidence>
<dbReference type="Gene3D" id="1.10.10.10">
    <property type="entry name" value="Winged helix-like DNA-binding domain superfamily/Winged helix DNA-binding domain"/>
    <property type="match status" value="1"/>
</dbReference>
<dbReference type="CDD" id="cd08422">
    <property type="entry name" value="PBP2_CrgA_like"/>
    <property type="match status" value="1"/>
</dbReference>
<sequence length="306" mass="33369">MDRLTTLDLFVRIVDAGSFAAGAEQLGQSRALASRAILDLETRLGTRLLNRTTRRLSLTEAGAAFYRRAQRITADVAEAEEEATALHARPRGLLRVNAPMSFGVLHVAPALAAYLERYPEVSVDLTLNDRVVDLLEDGYDLAIRIGRLADSSLIARRLAPCRILLCAAPSYLAAHGTPAHPSDLARHRCIAYAYGGDRGDWVLTGPEGEVRVRVSARLQVNNGDAIQAAIREGYGIARQPDFIAAPDLAAGRMVQVLPEWRLPEIGIHAVYPPARTLSAKVRSFVDFMAERFARPSWRLPGLDSGG</sequence>
<keyword evidence="4" id="KW-0804">Transcription</keyword>
<dbReference type="SUPFAM" id="SSF53850">
    <property type="entry name" value="Periplasmic binding protein-like II"/>
    <property type="match status" value="1"/>
</dbReference>
<dbReference type="FunFam" id="1.10.10.10:FF:000001">
    <property type="entry name" value="LysR family transcriptional regulator"/>
    <property type="match status" value="1"/>
</dbReference>
<dbReference type="InterPro" id="IPR036390">
    <property type="entry name" value="WH_DNA-bd_sf"/>
</dbReference>
<protein>
    <submittedName>
        <fullName evidence="6">LysR family transcriptional regulator</fullName>
    </submittedName>
</protein>
<keyword evidence="3" id="KW-0238">DNA-binding</keyword>
<dbReference type="AlphaFoldDB" id="A0A952FP79"/>
<dbReference type="EMBL" id="JAEKLZ010000411">
    <property type="protein sequence ID" value="MBW8728463.1"/>
    <property type="molecule type" value="Genomic_DNA"/>
</dbReference>
<dbReference type="Pfam" id="PF00126">
    <property type="entry name" value="HTH_1"/>
    <property type="match status" value="1"/>
</dbReference>
<dbReference type="Pfam" id="PF03466">
    <property type="entry name" value="LysR_substrate"/>
    <property type="match status" value="1"/>
</dbReference>
<dbReference type="Gene3D" id="3.40.190.290">
    <property type="match status" value="1"/>
</dbReference>
<evidence type="ECO:0000256" key="3">
    <source>
        <dbReference type="ARBA" id="ARBA00023125"/>
    </source>
</evidence>
<dbReference type="FunFam" id="3.40.190.290:FF:000001">
    <property type="entry name" value="Transcriptional regulator, LysR family"/>
    <property type="match status" value="1"/>
</dbReference>
<evidence type="ECO:0000259" key="5">
    <source>
        <dbReference type="PROSITE" id="PS50931"/>
    </source>
</evidence>
<dbReference type="Proteomes" id="UP000700706">
    <property type="component" value="Unassembled WGS sequence"/>
</dbReference>
<comment type="similarity">
    <text evidence="1">Belongs to the LysR transcriptional regulatory family.</text>
</comment>
<comment type="caution">
    <text evidence="6">The sequence shown here is derived from an EMBL/GenBank/DDBJ whole genome shotgun (WGS) entry which is preliminary data.</text>
</comment>
<proteinExistence type="inferred from homology"/>
<dbReference type="GO" id="GO:0003700">
    <property type="term" value="F:DNA-binding transcription factor activity"/>
    <property type="evidence" value="ECO:0007669"/>
    <property type="project" value="InterPro"/>
</dbReference>